<feature type="compositionally biased region" description="Low complexity" evidence="6">
    <location>
        <begin position="1"/>
        <end position="11"/>
    </location>
</feature>
<comment type="similarity">
    <text evidence="1">Belongs to the bacterial ribosomal protein bL28 family.</text>
</comment>
<comment type="caution">
    <text evidence="7">The sequence shown here is derived from an EMBL/GenBank/DDBJ whole genome shotgun (WGS) entry which is preliminary data.</text>
</comment>
<evidence type="ECO:0000313" key="8">
    <source>
        <dbReference type="Proteomes" id="UP001445076"/>
    </source>
</evidence>
<dbReference type="AlphaFoldDB" id="A0AAW0WBA0"/>
<dbReference type="GO" id="GO:0005762">
    <property type="term" value="C:mitochondrial large ribosomal subunit"/>
    <property type="evidence" value="ECO:0007669"/>
    <property type="project" value="TreeGrafter"/>
</dbReference>
<name>A0AAW0WBA0_CHEQU</name>
<evidence type="ECO:0000256" key="6">
    <source>
        <dbReference type="SAM" id="MobiDB-lite"/>
    </source>
</evidence>
<protein>
    <recommendedName>
        <fullName evidence="4">Large ribosomal subunit protein bL28m</fullName>
    </recommendedName>
    <alternativeName>
        <fullName evidence="5">39S ribosomal protein L28, mitochondrial</fullName>
    </alternativeName>
</protein>
<dbReference type="EMBL" id="JARKIK010000074">
    <property type="protein sequence ID" value="KAK8727820.1"/>
    <property type="molecule type" value="Genomic_DNA"/>
</dbReference>
<evidence type="ECO:0000256" key="2">
    <source>
        <dbReference type="ARBA" id="ARBA00022980"/>
    </source>
</evidence>
<evidence type="ECO:0000256" key="4">
    <source>
        <dbReference type="ARBA" id="ARBA00035269"/>
    </source>
</evidence>
<dbReference type="PANTHER" id="PTHR13528:SF2">
    <property type="entry name" value="LARGE RIBOSOMAL SUBUNIT PROTEIN BL28M"/>
    <property type="match status" value="1"/>
</dbReference>
<organism evidence="7 8">
    <name type="scientific">Cherax quadricarinatus</name>
    <name type="common">Australian red claw crayfish</name>
    <dbReference type="NCBI Taxonomy" id="27406"/>
    <lineage>
        <taxon>Eukaryota</taxon>
        <taxon>Metazoa</taxon>
        <taxon>Ecdysozoa</taxon>
        <taxon>Arthropoda</taxon>
        <taxon>Crustacea</taxon>
        <taxon>Multicrustacea</taxon>
        <taxon>Malacostraca</taxon>
        <taxon>Eumalacostraca</taxon>
        <taxon>Eucarida</taxon>
        <taxon>Decapoda</taxon>
        <taxon>Pleocyemata</taxon>
        <taxon>Astacidea</taxon>
        <taxon>Parastacoidea</taxon>
        <taxon>Parastacidae</taxon>
        <taxon>Cherax</taxon>
    </lineage>
</organism>
<evidence type="ECO:0000256" key="5">
    <source>
        <dbReference type="ARBA" id="ARBA00035538"/>
    </source>
</evidence>
<proteinExistence type="inferred from homology"/>
<dbReference type="SUPFAM" id="SSF143800">
    <property type="entry name" value="L28p-like"/>
    <property type="match status" value="1"/>
</dbReference>
<feature type="region of interest" description="Disordered" evidence="6">
    <location>
        <begin position="1"/>
        <end position="21"/>
    </location>
</feature>
<gene>
    <name evidence="7" type="ORF">OTU49_009473</name>
</gene>
<keyword evidence="2" id="KW-0689">Ribosomal protein</keyword>
<evidence type="ECO:0000313" key="7">
    <source>
        <dbReference type="EMBL" id="KAK8727820.1"/>
    </source>
</evidence>
<dbReference type="GO" id="GO:0003735">
    <property type="term" value="F:structural constituent of ribosome"/>
    <property type="evidence" value="ECO:0007669"/>
    <property type="project" value="InterPro"/>
</dbReference>
<sequence length="300" mass="34993">PINPTTTTTTTTGGGWDTQPLNKHQMSIRASAAVVREALTKPWNHLGVFKKENHLSRVPEHYKKFFWEWQIAPKSPVHYIPKKGSFVKLPSGEVKVSQDVPLLLKFPKELHQGIWGGEAILKGFLKPNSRKRRVPHYWIPTVVMSVVYSEILDRYMRLQVTDRALRLIDEHYGLDNYILQTPPADLMSELALKLRREMLLTLVRGTLYPDNPSKKQEILDKYQKYIIPENEAEWFGLTLKEAATKQKLIEEMANRPQPLKHNFRGEFIEFLRNKEQENEDVKLERSNKSWLSRVNPFAKE</sequence>
<reference evidence="7 8" key="1">
    <citation type="journal article" date="2024" name="BMC Genomics">
        <title>Genome assembly of redclaw crayfish (Cherax quadricarinatus) provides insights into its immune adaptation and hypoxia tolerance.</title>
        <authorList>
            <person name="Liu Z."/>
            <person name="Zheng J."/>
            <person name="Li H."/>
            <person name="Fang K."/>
            <person name="Wang S."/>
            <person name="He J."/>
            <person name="Zhou D."/>
            <person name="Weng S."/>
            <person name="Chi M."/>
            <person name="Gu Z."/>
            <person name="He J."/>
            <person name="Li F."/>
            <person name="Wang M."/>
        </authorList>
    </citation>
    <scope>NUCLEOTIDE SEQUENCE [LARGE SCALE GENOMIC DNA]</scope>
    <source>
        <strain evidence="7">ZL_2023a</strain>
    </source>
</reference>
<dbReference type="InterPro" id="IPR026569">
    <property type="entry name" value="Ribosomal_bL28"/>
</dbReference>
<evidence type="ECO:0000256" key="1">
    <source>
        <dbReference type="ARBA" id="ARBA00008760"/>
    </source>
</evidence>
<dbReference type="InterPro" id="IPR034704">
    <property type="entry name" value="Ribosomal_bL28/bL31-like_sf"/>
</dbReference>
<accession>A0AAW0WBA0</accession>
<dbReference type="PANTHER" id="PTHR13528">
    <property type="entry name" value="39S RIBOSOMAL PROTEIN L28, MITOCHONDRIAL"/>
    <property type="match status" value="1"/>
</dbReference>
<feature type="non-terminal residue" evidence="7">
    <location>
        <position position="1"/>
    </location>
</feature>
<evidence type="ECO:0000256" key="3">
    <source>
        <dbReference type="ARBA" id="ARBA00023274"/>
    </source>
</evidence>
<keyword evidence="8" id="KW-1185">Reference proteome</keyword>
<keyword evidence="3" id="KW-0687">Ribonucleoprotein</keyword>
<dbReference type="Proteomes" id="UP001445076">
    <property type="component" value="Unassembled WGS sequence"/>
</dbReference>